<evidence type="ECO:0000313" key="2">
    <source>
        <dbReference type="Proteomes" id="UP001499938"/>
    </source>
</evidence>
<keyword evidence="2" id="KW-1185">Reference proteome</keyword>
<dbReference type="EMBL" id="BAAAPO010000006">
    <property type="protein sequence ID" value="GAA1781560.1"/>
    <property type="molecule type" value="Genomic_DNA"/>
</dbReference>
<reference evidence="2" key="1">
    <citation type="journal article" date="2019" name="Int. J. Syst. Evol. Microbiol.">
        <title>The Global Catalogue of Microorganisms (GCM) 10K type strain sequencing project: providing services to taxonomists for standard genome sequencing and annotation.</title>
        <authorList>
            <consortium name="The Broad Institute Genomics Platform"/>
            <consortium name="The Broad Institute Genome Sequencing Center for Infectious Disease"/>
            <person name="Wu L."/>
            <person name="Ma J."/>
        </authorList>
    </citation>
    <scope>NUCLEOTIDE SEQUENCE [LARGE SCALE GENOMIC DNA]</scope>
    <source>
        <strain evidence="2">JCM 15592</strain>
    </source>
</reference>
<comment type="caution">
    <text evidence="1">The sequence shown here is derived from an EMBL/GenBank/DDBJ whole genome shotgun (WGS) entry which is preliminary data.</text>
</comment>
<organism evidence="1 2">
    <name type="scientific">Nostocoides veronense</name>
    <dbReference type="NCBI Taxonomy" id="330836"/>
    <lineage>
        <taxon>Bacteria</taxon>
        <taxon>Bacillati</taxon>
        <taxon>Actinomycetota</taxon>
        <taxon>Actinomycetes</taxon>
        <taxon>Micrococcales</taxon>
        <taxon>Intrasporangiaceae</taxon>
        <taxon>Nostocoides</taxon>
    </lineage>
</organism>
<proteinExistence type="predicted"/>
<gene>
    <name evidence="1" type="ORF">GCM10009811_03720</name>
</gene>
<evidence type="ECO:0000313" key="1">
    <source>
        <dbReference type="EMBL" id="GAA1781560.1"/>
    </source>
</evidence>
<dbReference type="Gene3D" id="3.40.50.12780">
    <property type="entry name" value="N-terminal domain of ligase-like"/>
    <property type="match status" value="1"/>
</dbReference>
<dbReference type="InterPro" id="IPR050237">
    <property type="entry name" value="ATP-dep_AMP-bd_enzyme"/>
</dbReference>
<accession>A0ABP4XJL8</accession>
<dbReference type="PANTHER" id="PTHR43767">
    <property type="entry name" value="LONG-CHAIN-FATTY-ACID--COA LIGASE"/>
    <property type="match status" value="1"/>
</dbReference>
<dbReference type="PANTHER" id="PTHR43767:SF1">
    <property type="entry name" value="NONRIBOSOMAL PEPTIDE SYNTHASE PES1 (EUROFUNG)-RELATED"/>
    <property type="match status" value="1"/>
</dbReference>
<dbReference type="SUPFAM" id="SSF56801">
    <property type="entry name" value="Acetyl-CoA synthetase-like"/>
    <property type="match status" value="1"/>
</dbReference>
<dbReference type="Gene3D" id="3.30.300.30">
    <property type="match status" value="1"/>
</dbReference>
<evidence type="ECO:0008006" key="3">
    <source>
        <dbReference type="Google" id="ProtNLM"/>
    </source>
</evidence>
<dbReference type="RefSeq" id="WP_344080422.1">
    <property type="nucleotide sequence ID" value="NZ_BAAAPO010000006.1"/>
</dbReference>
<protein>
    <recommendedName>
        <fullName evidence="3">O-succinylbenzoate--CoA ligase</fullName>
    </recommendedName>
</protein>
<name>A0ABP4XJL8_9MICO</name>
<dbReference type="Proteomes" id="UP001499938">
    <property type="component" value="Unassembled WGS sequence"/>
</dbReference>
<sequence>MAGLVRPHEATDPVAACRYARSAGLDLALATSATTGPAREVRRSTASWWDSFTDYTALARLEPGARLWVPGPARATMNLFALVHAAETGVRVVGSPKEASHACLTPAHFDRALSKLSRGTVVVVAGAALPTGLASRAAEAGLDVQHYYGAAELSFVAWVGADGLHAFPGVEVEARPEEAGSVLWARSAYLCDGYFGEPGPLRRDGDGWASVGDLGTVTDGRIEVLGRPDAIITAAATVLVADVERALSGCATRDFAVHATAHATLGQVVTVTLTDRANREPMERHARAHLPVSHRPRRWRVVDSLPLTAAGKLDRAALERADL</sequence>
<dbReference type="InterPro" id="IPR045851">
    <property type="entry name" value="AMP-bd_C_sf"/>
</dbReference>
<dbReference type="InterPro" id="IPR042099">
    <property type="entry name" value="ANL_N_sf"/>
</dbReference>